<proteinExistence type="predicted"/>
<keyword evidence="3" id="KW-1185">Reference proteome</keyword>
<keyword evidence="1" id="KW-1133">Transmembrane helix</keyword>
<feature type="transmembrane region" description="Helical" evidence="1">
    <location>
        <begin position="36"/>
        <end position="55"/>
    </location>
</feature>
<protein>
    <submittedName>
        <fullName evidence="2">Uncharacterized protein</fullName>
    </submittedName>
</protein>
<dbReference type="STRING" id="872970.SAMN04488134_11360"/>
<dbReference type="Proteomes" id="UP000199300">
    <property type="component" value="Unassembled WGS sequence"/>
</dbReference>
<keyword evidence="1" id="KW-0472">Membrane</keyword>
<evidence type="ECO:0000313" key="3">
    <source>
        <dbReference type="Proteomes" id="UP000199300"/>
    </source>
</evidence>
<dbReference type="OrthoDB" id="2974614at2"/>
<reference evidence="2 3" key="1">
    <citation type="submission" date="2016-10" db="EMBL/GenBank/DDBJ databases">
        <authorList>
            <person name="de Groot N.N."/>
        </authorList>
    </citation>
    <scope>NUCLEOTIDE SEQUENCE [LARGE SCALE GENOMIC DNA]</scope>
    <source>
        <strain evidence="2 3">CGMCC 1.10434</strain>
    </source>
</reference>
<accession>A0A1H8SQB1</accession>
<dbReference type="EMBL" id="FODJ01000013">
    <property type="protein sequence ID" value="SEO80528.1"/>
    <property type="molecule type" value="Genomic_DNA"/>
</dbReference>
<keyword evidence="1" id="KW-0812">Transmembrane</keyword>
<name>A0A1H8SQB1_9BACI</name>
<evidence type="ECO:0000313" key="2">
    <source>
        <dbReference type="EMBL" id="SEO80528.1"/>
    </source>
</evidence>
<gene>
    <name evidence="2" type="ORF">SAMN04488134_11360</name>
</gene>
<evidence type="ECO:0000256" key="1">
    <source>
        <dbReference type="SAM" id="Phobius"/>
    </source>
</evidence>
<organism evidence="2 3">
    <name type="scientific">Amphibacillus marinus</name>
    <dbReference type="NCBI Taxonomy" id="872970"/>
    <lineage>
        <taxon>Bacteria</taxon>
        <taxon>Bacillati</taxon>
        <taxon>Bacillota</taxon>
        <taxon>Bacilli</taxon>
        <taxon>Bacillales</taxon>
        <taxon>Bacillaceae</taxon>
        <taxon>Amphibacillus</taxon>
    </lineage>
</organism>
<dbReference type="AlphaFoldDB" id="A0A1H8SQB1"/>
<sequence length="61" mass="6796">MHGETVVVPVDPREMTRIVTDSGELHIIHEITLGDLLIVTALFAIIIFMLISSVIRRKSVV</sequence>
<dbReference type="RefSeq" id="WP_091499881.1">
    <property type="nucleotide sequence ID" value="NZ_FODJ01000013.1"/>
</dbReference>